<dbReference type="SUPFAM" id="SSF103196">
    <property type="entry name" value="Roadblock/LC7 domain"/>
    <property type="match status" value="1"/>
</dbReference>
<dbReference type="Pfam" id="PF03259">
    <property type="entry name" value="Robl_LC7"/>
    <property type="match status" value="1"/>
</dbReference>
<dbReference type="RefSeq" id="WP_189162537.1">
    <property type="nucleotide sequence ID" value="NZ_BMNT01000008.1"/>
</dbReference>
<evidence type="ECO:0000313" key="3">
    <source>
        <dbReference type="Proteomes" id="UP000645217"/>
    </source>
</evidence>
<dbReference type="Gene3D" id="3.30.450.30">
    <property type="entry name" value="Dynein light chain 2a, cytoplasmic"/>
    <property type="match status" value="1"/>
</dbReference>
<proteinExistence type="predicted"/>
<dbReference type="SMART" id="SM00960">
    <property type="entry name" value="Robl_LC7"/>
    <property type="match status" value="1"/>
</dbReference>
<dbReference type="InterPro" id="IPR004942">
    <property type="entry name" value="Roadblock/LAMTOR2_dom"/>
</dbReference>
<comment type="caution">
    <text evidence="2">The sequence shown here is derived from an EMBL/GenBank/DDBJ whole genome shotgun (WGS) entry which is preliminary data.</text>
</comment>
<name>A0A917QYX2_9ACTN</name>
<dbReference type="EMBL" id="BMNT01000008">
    <property type="protein sequence ID" value="GGK76059.1"/>
    <property type="molecule type" value="Genomic_DNA"/>
</dbReference>
<keyword evidence="3" id="KW-1185">Reference proteome</keyword>
<gene>
    <name evidence="2" type="ORF">GCM10007964_18580</name>
</gene>
<reference evidence="2" key="1">
    <citation type="journal article" date="2014" name="Int. J. Syst. Evol. Microbiol.">
        <title>Complete genome sequence of Corynebacterium casei LMG S-19264T (=DSM 44701T), isolated from a smear-ripened cheese.</title>
        <authorList>
            <consortium name="US DOE Joint Genome Institute (JGI-PGF)"/>
            <person name="Walter F."/>
            <person name="Albersmeier A."/>
            <person name="Kalinowski J."/>
            <person name="Ruckert C."/>
        </authorList>
    </citation>
    <scope>NUCLEOTIDE SEQUENCE</scope>
    <source>
        <strain evidence="2">JCM 13064</strain>
    </source>
</reference>
<feature type="domain" description="Roadblock/LAMTOR2" evidence="1">
    <location>
        <begin position="11"/>
        <end position="98"/>
    </location>
</feature>
<dbReference type="AlphaFoldDB" id="A0A917QYX2"/>
<dbReference type="Proteomes" id="UP000645217">
    <property type="component" value="Unassembled WGS sequence"/>
</dbReference>
<sequence>MDLPDLRREVDEELRLLLKRVAELTGVTVCTVDGVLVTSDVRAAAEQVAALSSALHAMSHRMTALVQAGALEETLISGTGGHVACYAAGPTLVLTILAAQGANLGLLRMEGRKTAARLAALVERAPATG</sequence>
<organism evidence="2 3">
    <name type="scientific">Sphaerisporangium melleum</name>
    <dbReference type="NCBI Taxonomy" id="321316"/>
    <lineage>
        <taxon>Bacteria</taxon>
        <taxon>Bacillati</taxon>
        <taxon>Actinomycetota</taxon>
        <taxon>Actinomycetes</taxon>
        <taxon>Streptosporangiales</taxon>
        <taxon>Streptosporangiaceae</taxon>
        <taxon>Sphaerisporangium</taxon>
    </lineage>
</organism>
<protein>
    <recommendedName>
        <fullName evidence="1">Roadblock/LAMTOR2 domain-containing protein</fullName>
    </recommendedName>
</protein>
<evidence type="ECO:0000259" key="1">
    <source>
        <dbReference type="SMART" id="SM00960"/>
    </source>
</evidence>
<reference evidence="2" key="2">
    <citation type="submission" date="2020-09" db="EMBL/GenBank/DDBJ databases">
        <authorList>
            <person name="Sun Q."/>
            <person name="Ohkuma M."/>
        </authorList>
    </citation>
    <scope>NUCLEOTIDE SEQUENCE</scope>
    <source>
        <strain evidence="2">JCM 13064</strain>
    </source>
</reference>
<evidence type="ECO:0000313" key="2">
    <source>
        <dbReference type="EMBL" id="GGK76059.1"/>
    </source>
</evidence>
<accession>A0A917QYX2</accession>